<sequence>MTYVGVLQRDASALDLPPSSNPTSKDPAACADPRDRALREHSIKLANSYSNDIVTSSHRIASLIDRVHHEIESTVGSEATLIRKADEDAALATQELEDAVKNASSMLYDLRAAIDHLDLPAPHLQPPPQQKLPKSSVFAPQ</sequence>
<evidence type="ECO:0000256" key="1">
    <source>
        <dbReference type="SAM" id="MobiDB-lite"/>
    </source>
</evidence>
<dbReference type="AlphaFoldDB" id="A0A7S0T6Q0"/>
<organism evidence="2">
    <name type="scientific">Erythrolobus madagascarensis</name>
    <dbReference type="NCBI Taxonomy" id="708628"/>
    <lineage>
        <taxon>Eukaryota</taxon>
        <taxon>Rhodophyta</taxon>
        <taxon>Bangiophyceae</taxon>
        <taxon>Porphyridiales</taxon>
        <taxon>Porphyridiaceae</taxon>
        <taxon>Erythrolobus</taxon>
    </lineage>
</organism>
<feature type="region of interest" description="Disordered" evidence="1">
    <location>
        <begin position="119"/>
        <end position="141"/>
    </location>
</feature>
<reference evidence="2" key="1">
    <citation type="submission" date="2021-01" db="EMBL/GenBank/DDBJ databases">
        <authorList>
            <person name="Corre E."/>
            <person name="Pelletier E."/>
            <person name="Niang G."/>
            <person name="Scheremetjew M."/>
            <person name="Finn R."/>
            <person name="Kale V."/>
            <person name="Holt S."/>
            <person name="Cochrane G."/>
            <person name="Meng A."/>
            <person name="Brown T."/>
            <person name="Cohen L."/>
        </authorList>
    </citation>
    <scope>NUCLEOTIDE SEQUENCE</scope>
    <source>
        <strain evidence="2">CCMP3276</strain>
    </source>
</reference>
<evidence type="ECO:0000313" key="2">
    <source>
        <dbReference type="EMBL" id="CAD8726505.1"/>
    </source>
</evidence>
<name>A0A7S0T6Q0_9RHOD</name>
<protein>
    <submittedName>
        <fullName evidence="2">Uncharacterized protein</fullName>
    </submittedName>
</protein>
<dbReference type="EMBL" id="HBFE01003941">
    <property type="protein sequence ID" value="CAD8726505.1"/>
    <property type="molecule type" value="Transcribed_RNA"/>
</dbReference>
<gene>
    <name evidence="2" type="ORF">EMAD1354_LOCUS2586</name>
</gene>
<accession>A0A7S0T6Q0</accession>
<dbReference type="Gene3D" id="6.10.280.10">
    <property type="entry name" value="Mediator complex, subunit Med21"/>
    <property type="match status" value="1"/>
</dbReference>
<proteinExistence type="predicted"/>
<feature type="region of interest" description="Disordered" evidence="1">
    <location>
        <begin position="9"/>
        <end position="35"/>
    </location>
</feature>